<protein>
    <submittedName>
        <fullName evidence="1">IS1634 family transposase</fullName>
    </submittedName>
</protein>
<name>A0A519BMY2_9DELT</name>
<evidence type="ECO:0000313" key="1">
    <source>
        <dbReference type="EMBL" id="RZD18636.1"/>
    </source>
</evidence>
<dbReference type="AlphaFoldDB" id="A0A519BMY2"/>
<proteinExistence type="predicted"/>
<evidence type="ECO:0000313" key="2">
    <source>
        <dbReference type="Proteomes" id="UP000319296"/>
    </source>
</evidence>
<dbReference type="Proteomes" id="UP000319296">
    <property type="component" value="Unassembled WGS sequence"/>
</dbReference>
<reference evidence="1 2" key="1">
    <citation type="journal article" date="2019" name="ISME J.">
        <title>Insights into ecological role of a new deltaproteobacterial order Candidatus Acidulodesulfobacterales by metagenomics and metatranscriptomics.</title>
        <authorList>
            <person name="Tan S."/>
            <person name="Liu J."/>
            <person name="Fang Y."/>
            <person name="Hedlund B.P."/>
            <person name="Lian Z.H."/>
            <person name="Huang L.Y."/>
            <person name="Li J.T."/>
            <person name="Huang L.N."/>
            <person name="Li W.J."/>
            <person name="Jiang H.C."/>
            <person name="Dong H.L."/>
            <person name="Shu W.S."/>
        </authorList>
    </citation>
    <scope>NUCLEOTIDE SEQUENCE [LARGE SCALE GENOMIC DNA]</scope>
    <source>
        <strain evidence="1">AP1</strain>
    </source>
</reference>
<accession>A0A519BMY2</accession>
<sequence length="121" mass="13944">MFIKISSKNNIKYASIVSSYRENGITKHKQILNLGRLDLIENNPSFYRLGVKFIELAKKKKIMDLENISEADILNYGFVAYKKLWESFGIDSILNSEDIKGNIDYSLNDTCFLMSLTHLLD</sequence>
<gene>
    <name evidence="1" type="ORF">EVG15_05415</name>
</gene>
<organism evidence="1 2">
    <name type="scientific">Candidatus Acididesulfobacter diazotrophicus</name>
    <dbReference type="NCBI Taxonomy" id="2597226"/>
    <lineage>
        <taxon>Bacteria</taxon>
        <taxon>Deltaproteobacteria</taxon>
        <taxon>Candidatus Acidulodesulfobacterales</taxon>
        <taxon>Candidatus Acididesulfobacter</taxon>
    </lineage>
</organism>
<comment type="caution">
    <text evidence="1">The sequence shown here is derived from an EMBL/GenBank/DDBJ whole genome shotgun (WGS) entry which is preliminary data.</text>
</comment>
<dbReference type="EMBL" id="SGBB01000007">
    <property type="protein sequence ID" value="RZD18636.1"/>
    <property type="molecule type" value="Genomic_DNA"/>
</dbReference>
<feature type="non-terminal residue" evidence="1">
    <location>
        <position position="121"/>
    </location>
</feature>